<comment type="caution">
    <text evidence="2">The sequence shown here is derived from an EMBL/GenBank/DDBJ whole genome shotgun (WGS) entry which is preliminary data.</text>
</comment>
<reference evidence="2" key="1">
    <citation type="submission" date="2020-03" db="EMBL/GenBank/DDBJ databases">
        <authorList>
            <person name="Weist P."/>
        </authorList>
    </citation>
    <scope>NUCLEOTIDE SEQUENCE</scope>
</reference>
<proteinExistence type="predicted"/>
<keyword evidence="3" id="KW-1185">Reference proteome</keyword>
<dbReference type="AlphaFoldDB" id="A0A9N7UCU3"/>
<dbReference type="EMBL" id="CADEAL010001136">
    <property type="protein sequence ID" value="CAB1429428.1"/>
    <property type="molecule type" value="Genomic_DNA"/>
</dbReference>
<sequence length="110" mass="12149">MPDLLGGGGENKPFPCTLRFHPPPILLLLLVLPCRPINALKRVKCPLTSRHQASVEHRREMAPSPDTPQKPHSHPVIREAQDPTGEAEQDTLRAGCIALLHHAVRQVGRI</sequence>
<gene>
    <name evidence="2" type="ORF">PLEPLA_LOCUS17406</name>
</gene>
<feature type="region of interest" description="Disordered" evidence="1">
    <location>
        <begin position="48"/>
        <end position="89"/>
    </location>
</feature>
<organism evidence="2 3">
    <name type="scientific">Pleuronectes platessa</name>
    <name type="common">European plaice</name>
    <dbReference type="NCBI Taxonomy" id="8262"/>
    <lineage>
        <taxon>Eukaryota</taxon>
        <taxon>Metazoa</taxon>
        <taxon>Chordata</taxon>
        <taxon>Craniata</taxon>
        <taxon>Vertebrata</taxon>
        <taxon>Euteleostomi</taxon>
        <taxon>Actinopterygii</taxon>
        <taxon>Neopterygii</taxon>
        <taxon>Teleostei</taxon>
        <taxon>Neoteleostei</taxon>
        <taxon>Acanthomorphata</taxon>
        <taxon>Carangaria</taxon>
        <taxon>Pleuronectiformes</taxon>
        <taxon>Pleuronectoidei</taxon>
        <taxon>Pleuronectidae</taxon>
        <taxon>Pleuronectes</taxon>
    </lineage>
</organism>
<name>A0A9N7UCU3_PLEPL</name>
<evidence type="ECO:0000256" key="1">
    <source>
        <dbReference type="SAM" id="MobiDB-lite"/>
    </source>
</evidence>
<protein>
    <submittedName>
        <fullName evidence="2">Uncharacterized protein</fullName>
    </submittedName>
</protein>
<accession>A0A9N7UCU3</accession>
<evidence type="ECO:0000313" key="2">
    <source>
        <dbReference type="EMBL" id="CAB1429428.1"/>
    </source>
</evidence>
<dbReference type="Proteomes" id="UP001153269">
    <property type="component" value="Unassembled WGS sequence"/>
</dbReference>
<evidence type="ECO:0000313" key="3">
    <source>
        <dbReference type="Proteomes" id="UP001153269"/>
    </source>
</evidence>